<evidence type="ECO:0000256" key="1">
    <source>
        <dbReference type="SAM" id="MobiDB-lite"/>
    </source>
</evidence>
<feature type="region of interest" description="Disordered" evidence="1">
    <location>
        <begin position="147"/>
        <end position="213"/>
    </location>
</feature>
<organism evidence="2 3">
    <name type="scientific">Batrachochytrium salamandrivorans</name>
    <dbReference type="NCBI Taxonomy" id="1357716"/>
    <lineage>
        <taxon>Eukaryota</taxon>
        <taxon>Fungi</taxon>
        <taxon>Fungi incertae sedis</taxon>
        <taxon>Chytridiomycota</taxon>
        <taxon>Chytridiomycota incertae sedis</taxon>
        <taxon>Chytridiomycetes</taxon>
        <taxon>Rhizophydiales</taxon>
        <taxon>Rhizophydiales incertae sedis</taxon>
        <taxon>Batrachochytrium</taxon>
    </lineage>
</organism>
<evidence type="ECO:0000313" key="2">
    <source>
        <dbReference type="EMBL" id="KAH6590253.1"/>
    </source>
</evidence>
<gene>
    <name evidence="2" type="ORF">BASA50_009513</name>
</gene>
<name>A0ABQ8F1P3_9FUNG</name>
<reference evidence="2 3" key="1">
    <citation type="submission" date="2021-02" db="EMBL/GenBank/DDBJ databases">
        <title>Variation within the Batrachochytrium salamandrivorans European outbreak.</title>
        <authorList>
            <person name="Kelly M."/>
            <person name="Pasmans F."/>
            <person name="Shea T.P."/>
            <person name="Munoz J.F."/>
            <person name="Carranza S."/>
            <person name="Cuomo C.A."/>
            <person name="Martel A."/>
        </authorList>
    </citation>
    <scope>NUCLEOTIDE SEQUENCE [LARGE SCALE GENOMIC DNA]</scope>
    <source>
        <strain evidence="2 3">AMFP18/2</strain>
    </source>
</reference>
<evidence type="ECO:0000313" key="3">
    <source>
        <dbReference type="Proteomes" id="UP001648503"/>
    </source>
</evidence>
<dbReference type="Proteomes" id="UP001648503">
    <property type="component" value="Unassembled WGS sequence"/>
</dbReference>
<feature type="compositionally biased region" description="Polar residues" evidence="1">
    <location>
        <begin position="155"/>
        <end position="207"/>
    </location>
</feature>
<feature type="region of interest" description="Disordered" evidence="1">
    <location>
        <begin position="112"/>
        <end position="133"/>
    </location>
</feature>
<sequence length="426" mass="45951">MKTSSKPKDRRKHLSDSDTSDAVMVRINKPNIVSAAAAATQQMQQAKQMHQTITSSPPSNSHLSCNDTATSTLRSIIHTTATVTSRNGSTPLNMNNMNNMNNMDITGYIRARRPSQAASTSPASPPHLPPLATSQYNVRHKHQLPAQLLKPLPKSNSSQAGSGRSTISCTSSLSVGRPLSPSTPVHCQRPVSSGKANRTHHTTNVPTGTGRRVPVDSTIQLHDRAIRKAMDLEISNTSLLSVNSALERTVRQQSIVIKQLKKQLTRLCNQSLDEKTLLAFTETQGDEDVHVISPQIEIPPPDPIILGPIDVALDRVCDLVQSILNDGLKAAECATVVPTQAYEELDIVGGSGMFYHMPVGQASTMRGVGYTPPVPNGASPDILKVPSTAYLDDPYLPTIPREHSLEAHGFALPSIQCPYVEESVIG</sequence>
<comment type="caution">
    <text evidence="2">The sequence shown here is derived from an EMBL/GenBank/DDBJ whole genome shotgun (WGS) entry which is preliminary data.</text>
</comment>
<accession>A0ABQ8F1P3</accession>
<dbReference type="EMBL" id="JAFCIX010000435">
    <property type="protein sequence ID" value="KAH6590253.1"/>
    <property type="molecule type" value="Genomic_DNA"/>
</dbReference>
<proteinExistence type="predicted"/>
<keyword evidence="3" id="KW-1185">Reference proteome</keyword>
<feature type="region of interest" description="Disordered" evidence="1">
    <location>
        <begin position="1"/>
        <end position="21"/>
    </location>
</feature>
<protein>
    <submittedName>
        <fullName evidence="2">Uncharacterized protein</fullName>
    </submittedName>
</protein>